<organism evidence="2 3">
    <name type="scientific">Haloarchaeobius iranensis</name>
    <dbReference type="NCBI Taxonomy" id="996166"/>
    <lineage>
        <taxon>Archaea</taxon>
        <taxon>Methanobacteriati</taxon>
        <taxon>Methanobacteriota</taxon>
        <taxon>Stenosarchaea group</taxon>
        <taxon>Halobacteria</taxon>
        <taxon>Halobacteriales</taxon>
        <taxon>Halorubellaceae</taxon>
        <taxon>Haloarchaeobius</taxon>
    </lineage>
</organism>
<dbReference type="AlphaFoldDB" id="A0A1G9SFC0"/>
<dbReference type="Proteomes" id="UP000199370">
    <property type="component" value="Unassembled WGS sequence"/>
</dbReference>
<evidence type="ECO:0000313" key="2">
    <source>
        <dbReference type="EMBL" id="SDM34102.1"/>
    </source>
</evidence>
<dbReference type="RefSeq" id="WP_089731110.1">
    <property type="nucleotide sequence ID" value="NZ_FNIA01000001.1"/>
</dbReference>
<reference evidence="2 3" key="1">
    <citation type="submission" date="2016-10" db="EMBL/GenBank/DDBJ databases">
        <authorList>
            <person name="de Groot N.N."/>
        </authorList>
    </citation>
    <scope>NUCLEOTIDE SEQUENCE [LARGE SCALE GENOMIC DNA]</scope>
    <source>
        <strain evidence="3">EB21,IBRC-M 10013,KCTC 4048</strain>
    </source>
</reference>
<evidence type="ECO:0000313" key="3">
    <source>
        <dbReference type="Proteomes" id="UP000199370"/>
    </source>
</evidence>
<keyword evidence="3" id="KW-1185">Reference proteome</keyword>
<dbReference type="STRING" id="996166.SAMN05192554_101146"/>
<gene>
    <name evidence="2" type="ORF">SAMN05192554_101146</name>
</gene>
<dbReference type="EMBL" id="FNIA01000001">
    <property type="protein sequence ID" value="SDM34102.1"/>
    <property type="molecule type" value="Genomic_DNA"/>
</dbReference>
<accession>A0A1G9SFC0</accession>
<keyword evidence="1" id="KW-0812">Transmembrane</keyword>
<name>A0A1G9SFC0_9EURY</name>
<keyword evidence="1" id="KW-1133">Transmembrane helix</keyword>
<feature type="transmembrane region" description="Helical" evidence="1">
    <location>
        <begin position="20"/>
        <end position="40"/>
    </location>
</feature>
<keyword evidence="1" id="KW-0472">Membrane</keyword>
<sequence>MNGTERLGPFRRGTERFTMVLVLLAVASASVAYEVGSVLAGAPLDLAWVVPVVGCCLTCIAGLAATERDEE</sequence>
<feature type="transmembrane region" description="Helical" evidence="1">
    <location>
        <begin position="46"/>
        <end position="65"/>
    </location>
</feature>
<proteinExistence type="predicted"/>
<protein>
    <submittedName>
        <fullName evidence="2">Uncharacterized protein</fullName>
    </submittedName>
</protein>
<evidence type="ECO:0000256" key="1">
    <source>
        <dbReference type="SAM" id="Phobius"/>
    </source>
</evidence>